<dbReference type="Proteomes" id="UP000199181">
    <property type="component" value="Unassembled WGS sequence"/>
</dbReference>
<keyword evidence="3" id="KW-1185">Reference proteome</keyword>
<proteinExistence type="predicted"/>
<evidence type="ECO:0008006" key="4">
    <source>
        <dbReference type="Google" id="ProtNLM"/>
    </source>
</evidence>
<evidence type="ECO:0000256" key="1">
    <source>
        <dbReference type="SAM" id="SignalP"/>
    </source>
</evidence>
<reference evidence="3" key="1">
    <citation type="submission" date="2016-10" db="EMBL/GenBank/DDBJ databases">
        <authorList>
            <person name="Varghese N."/>
            <person name="Submissions S."/>
        </authorList>
    </citation>
    <scope>NUCLEOTIDE SEQUENCE [LARGE SCALE GENOMIC DNA]</scope>
    <source>
        <strain evidence="3">DSM 16858</strain>
    </source>
</reference>
<evidence type="ECO:0000313" key="3">
    <source>
        <dbReference type="Proteomes" id="UP000199181"/>
    </source>
</evidence>
<organism evidence="2 3">
    <name type="scientific">Stigmatella erecta</name>
    <dbReference type="NCBI Taxonomy" id="83460"/>
    <lineage>
        <taxon>Bacteria</taxon>
        <taxon>Pseudomonadati</taxon>
        <taxon>Myxococcota</taxon>
        <taxon>Myxococcia</taxon>
        <taxon>Myxococcales</taxon>
        <taxon>Cystobacterineae</taxon>
        <taxon>Archangiaceae</taxon>
        <taxon>Stigmatella</taxon>
    </lineage>
</organism>
<dbReference type="InterPro" id="IPR011250">
    <property type="entry name" value="OMP/PagP_B-barrel"/>
</dbReference>
<accession>A0A1H9ZGZ4</accession>
<dbReference type="EMBL" id="FOIJ01000001">
    <property type="protein sequence ID" value="SES80950.1"/>
    <property type="molecule type" value="Genomic_DNA"/>
</dbReference>
<dbReference type="AlphaFoldDB" id="A0A1H9ZGZ4"/>
<feature type="signal peptide" evidence="1">
    <location>
        <begin position="1"/>
        <end position="18"/>
    </location>
</feature>
<evidence type="ECO:0000313" key="2">
    <source>
        <dbReference type="EMBL" id="SES80950.1"/>
    </source>
</evidence>
<protein>
    <recommendedName>
        <fullName evidence="4">Outer membrane protein beta-barrel domain-containing protein</fullName>
    </recommendedName>
</protein>
<keyword evidence="1" id="KW-0732">Signal</keyword>
<feature type="chain" id="PRO_5011657840" description="Outer membrane protein beta-barrel domain-containing protein" evidence="1">
    <location>
        <begin position="19"/>
        <end position="222"/>
    </location>
</feature>
<name>A0A1H9ZGZ4_9BACT</name>
<gene>
    <name evidence="2" type="ORF">SAMN05443639_101299</name>
</gene>
<sequence length="222" mass="23152">MRWAAILAAGLCAPAAFADEGGPLLGGVGRITVQGGWRLVANDTFYDRYASRPENAGLAPSPRSKGSPIGLASFAYAVTDFVELGVDLFGTVQRLQLTGQPRLNTVSYGALLGLRLQGGLDVGPDGLVPFVGILTGPLLASATFEGQASKETLTQAWGATVGATLRLTPVWGLTAEYRLVRARGAVEAPGRKFGTFNAGGSWFGLGITYTFPPEPSHPGRGF</sequence>
<dbReference type="SUPFAM" id="SSF56925">
    <property type="entry name" value="OMPA-like"/>
    <property type="match status" value="1"/>
</dbReference>
<dbReference type="RefSeq" id="WP_177233446.1">
    <property type="nucleotide sequence ID" value="NZ_FOIJ01000001.1"/>
</dbReference>